<feature type="region of interest" description="Disordered" evidence="1">
    <location>
        <begin position="209"/>
        <end position="233"/>
    </location>
</feature>
<proteinExistence type="predicted"/>
<dbReference type="RefSeq" id="XP_003249546.2">
    <property type="nucleotide sequence ID" value="XM_003249498.4"/>
</dbReference>
<evidence type="ECO:0000313" key="3">
    <source>
        <dbReference type="Proteomes" id="UP000005203"/>
    </source>
</evidence>
<accession>A0A8B6XUN2</accession>
<dbReference type="GeneID" id="100576737"/>
<dbReference type="Proteomes" id="UP000005203">
    <property type="component" value="Linkage group LG3"/>
</dbReference>
<gene>
    <name evidence="4" type="primary">LOC100576737</name>
</gene>
<dbReference type="AlphaFoldDB" id="A0A7M7GIM4"/>
<reference evidence="4" key="2">
    <citation type="submission" date="2025-04" db="UniProtKB">
        <authorList>
            <consortium name="RefSeq"/>
        </authorList>
    </citation>
    <scope>IDENTIFICATION</scope>
    <source>
        <strain evidence="4">DH4</strain>
        <tissue evidence="4">Whole body</tissue>
    </source>
</reference>
<protein>
    <submittedName>
        <fullName evidence="4">Uncharacterized protein LOC100576737 isoform X1</fullName>
    </submittedName>
</protein>
<name>A0A7M7GIM4_APIME</name>
<accession>A0A7M7GIM4</accession>
<organism evidence="2">
    <name type="scientific">Apis mellifera</name>
    <name type="common">Honeybee</name>
    <dbReference type="NCBI Taxonomy" id="7460"/>
    <lineage>
        <taxon>Eukaryota</taxon>
        <taxon>Metazoa</taxon>
        <taxon>Ecdysozoa</taxon>
        <taxon>Arthropoda</taxon>
        <taxon>Hexapoda</taxon>
        <taxon>Insecta</taxon>
        <taxon>Pterygota</taxon>
        <taxon>Neoptera</taxon>
        <taxon>Endopterygota</taxon>
        <taxon>Hymenoptera</taxon>
        <taxon>Apocrita</taxon>
        <taxon>Aculeata</taxon>
        <taxon>Apoidea</taxon>
        <taxon>Anthophila</taxon>
        <taxon>Apidae</taxon>
        <taxon>Apis</taxon>
    </lineage>
</organism>
<evidence type="ECO:0000313" key="2">
    <source>
        <dbReference type="EnsemblMetazoa" id="XP_003249546"/>
    </source>
</evidence>
<dbReference type="OrthoDB" id="364779at2759"/>
<reference evidence="2" key="1">
    <citation type="submission" date="2021-01" db="UniProtKB">
        <authorList>
            <consortium name="EnsemblMetazoa"/>
        </authorList>
    </citation>
    <scope>IDENTIFICATION</scope>
    <source>
        <strain evidence="2">DH4</strain>
    </source>
</reference>
<dbReference type="KEGG" id="ame:100576737"/>
<sequence length="233" mass="27000">MRYNMSEKYVKEIFEKLDEIEKLHAKLRSLVPRVKNNELEITENKQSVAKETKENKHLPEQKTINLKSRIRTLFGKKTKPHLIKYFKKFKSNSGNKWKELKNRLATLNEPDIIMVSRASQVSDGDISKLISREKSPKKNRKFNKKKSAPQDCPDQVLKHLGYFYDSNPILNDYVVSMHDHGLGKNTPHKVQKKAIIQDEDTETLKIVSSAKKIPTTPDDGLKWSSLLRHNPSP</sequence>
<evidence type="ECO:0000256" key="1">
    <source>
        <dbReference type="SAM" id="MobiDB-lite"/>
    </source>
</evidence>
<dbReference type="EnsemblMetazoa" id="XM_003249498">
    <property type="protein sequence ID" value="XP_003249546"/>
    <property type="gene ID" value="LOC100576737"/>
</dbReference>
<keyword evidence="3" id="KW-1185">Reference proteome</keyword>
<evidence type="ECO:0000313" key="4">
    <source>
        <dbReference type="RefSeq" id="XP_003249546.2"/>
    </source>
</evidence>